<dbReference type="EnsemblMetazoa" id="HelroT184006">
    <property type="protein sequence ID" value="HelroP184006"/>
    <property type="gene ID" value="HelroG184006"/>
</dbReference>
<reference evidence="17" key="1">
    <citation type="submission" date="2012-12" db="EMBL/GenBank/DDBJ databases">
        <authorList>
            <person name="Hellsten U."/>
            <person name="Grimwood J."/>
            <person name="Chapman J.A."/>
            <person name="Shapiro H."/>
            <person name="Aerts A."/>
            <person name="Otillar R.P."/>
            <person name="Terry A.Y."/>
            <person name="Boore J.L."/>
            <person name="Simakov O."/>
            <person name="Marletaz F."/>
            <person name="Cho S.-J."/>
            <person name="Edsinger-Gonzales E."/>
            <person name="Havlak P."/>
            <person name="Kuo D.-H."/>
            <person name="Larsson T."/>
            <person name="Lv J."/>
            <person name="Arendt D."/>
            <person name="Savage R."/>
            <person name="Osoegawa K."/>
            <person name="de Jong P."/>
            <person name="Lindberg D.R."/>
            <person name="Seaver E.C."/>
            <person name="Weisblat D.A."/>
            <person name="Putnam N.H."/>
            <person name="Grigoriev I.V."/>
            <person name="Rokhsar D.S."/>
        </authorList>
    </citation>
    <scope>NUCLEOTIDE SEQUENCE</scope>
</reference>
<keyword evidence="7" id="KW-0539">Nucleus</keyword>
<dbReference type="Gene3D" id="6.10.280.120">
    <property type="entry name" value="Growth arrest and DNA-damage-inducible proteins-interacting protein 1"/>
    <property type="match status" value="1"/>
</dbReference>
<dbReference type="KEGG" id="hro:HELRODRAFT_184006"/>
<dbReference type="OrthoDB" id="6123867at2759"/>
<proteinExistence type="inferred from homology"/>
<dbReference type="GO" id="GO:0005634">
    <property type="term" value="C:nucleus"/>
    <property type="evidence" value="ECO:0007669"/>
    <property type="project" value="UniProtKB-SubCell"/>
</dbReference>
<keyword evidence="4" id="KW-0689">Ribosomal protein</keyword>
<dbReference type="Proteomes" id="UP000015101">
    <property type="component" value="Unassembled WGS sequence"/>
</dbReference>
<dbReference type="Pfam" id="PF10147">
    <property type="entry name" value="CR6_interact"/>
    <property type="match status" value="1"/>
</dbReference>
<dbReference type="GO" id="GO:0005739">
    <property type="term" value="C:mitochondrion"/>
    <property type="evidence" value="ECO:0000318"/>
    <property type="project" value="GO_Central"/>
</dbReference>
<dbReference type="OMA" id="DHRDPKF"/>
<dbReference type="RefSeq" id="XP_009012269.1">
    <property type="nucleotide sequence ID" value="XM_009014021.1"/>
</dbReference>
<evidence type="ECO:0000313" key="16">
    <source>
        <dbReference type="EnsemblMetazoa" id="HelroP184006"/>
    </source>
</evidence>
<reference evidence="16" key="3">
    <citation type="submission" date="2015-06" db="UniProtKB">
        <authorList>
            <consortium name="EnsemblMetazoa"/>
        </authorList>
    </citation>
    <scope>IDENTIFICATION</scope>
</reference>
<evidence type="ECO:0000256" key="4">
    <source>
        <dbReference type="ARBA" id="ARBA00022980"/>
    </source>
</evidence>
<dbReference type="eggNOG" id="KOG4848">
    <property type="taxonomic scope" value="Eukaryota"/>
</dbReference>
<dbReference type="PANTHER" id="PTHR31761:SF1">
    <property type="entry name" value="LARGE RIBOSOMAL SUBUNIT PROTEIN ML64"/>
    <property type="match status" value="1"/>
</dbReference>
<evidence type="ECO:0000256" key="3">
    <source>
        <dbReference type="ARBA" id="ARBA00005421"/>
    </source>
</evidence>
<dbReference type="AlphaFoldDB" id="T1FKE7"/>
<dbReference type="InParanoid" id="T1FKE7"/>
<organism evidence="16 17">
    <name type="scientific">Helobdella robusta</name>
    <name type="common">Californian leech</name>
    <dbReference type="NCBI Taxonomy" id="6412"/>
    <lineage>
        <taxon>Eukaryota</taxon>
        <taxon>Metazoa</taxon>
        <taxon>Spiralia</taxon>
        <taxon>Lophotrochozoa</taxon>
        <taxon>Annelida</taxon>
        <taxon>Clitellata</taxon>
        <taxon>Hirudinea</taxon>
        <taxon>Rhynchobdellida</taxon>
        <taxon>Glossiphoniidae</taxon>
        <taxon>Helobdella</taxon>
    </lineage>
</organism>
<evidence type="ECO:0000256" key="14">
    <source>
        <dbReference type="SAM" id="MobiDB-lite"/>
    </source>
</evidence>
<dbReference type="GO" id="GO:1990904">
    <property type="term" value="C:ribonucleoprotein complex"/>
    <property type="evidence" value="ECO:0007669"/>
    <property type="project" value="UniProtKB-KW"/>
</dbReference>
<keyword evidence="9" id="KW-0131">Cell cycle</keyword>
<keyword evidence="8" id="KW-0687">Ribonucleoprotein</keyword>
<evidence type="ECO:0000256" key="12">
    <source>
        <dbReference type="ARBA" id="ARBA00035485"/>
    </source>
</evidence>
<dbReference type="InterPro" id="IPR018472">
    <property type="entry name" value="Ribosomal_mL64"/>
</dbReference>
<dbReference type="STRING" id="6412.T1FKE7"/>
<keyword evidence="6" id="KW-0496">Mitochondrion</keyword>
<evidence type="ECO:0000256" key="10">
    <source>
        <dbReference type="ARBA" id="ARBA00030700"/>
    </source>
</evidence>
<sequence length="193" mass="23232">MNVSRMPKRYRDRMLHVLTPDPNEVKPDYITAMYQKPALKKLLYAWYGKKSGINPGILWPSVEELKDIIEFEKEWEPSLQDMLAKLREERELEMKEIKEKEKLVESRLAKMPQYIKEYRARLKKAEEQELQLKKKRQVLLDEARDYFGYQIDPNDPRFEQIKLAKEEEEKKMMKKKKKEEKLSNVAKFTGSPH</sequence>
<evidence type="ECO:0000256" key="6">
    <source>
        <dbReference type="ARBA" id="ARBA00023128"/>
    </source>
</evidence>
<reference evidence="15 17" key="2">
    <citation type="journal article" date="2013" name="Nature">
        <title>Insights into bilaterian evolution from three spiralian genomes.</title>
        <authorList>
            <person name="Simakov O."/>
            <person name="Marletaz F."/>
            <person name="Cho S.J."/>
            <person name="Edsinger-Gonzales E."/>
            <person name="Havlak P."/>
            <person name="Hellsten U."/>
            <person name="Kuo D.H."/>
            <person name="Larsson T."/>
            <person name="Lv J."/>
            <person name="Arendt D."/>
            <person name="Savage R."/>
            <person name="Osoegawa K."/>
            <person name="de Jong P."/>
            <person name="Grimwood J."/>
            <person name="Chapman J.A."/>
            <person name="Shapiro H."/>
            <person name="Aerts A."/>
            <person name="Otillar R.P."/>
            <person name="Terry A.Y."/>
            <person name="Boore J.L."/>
            <person name="Grigoriev I.V."/>
            <person name="Lindberg D.R."/>
            <person name="Seaver E.C."/>
            <person name="Weisblat D.A."/>
            <person name="Putnam N.H."/>
            <person name="Rokhsar D.S."/>
        </authorList>
    </citation>
    <scope>NUCLEOTIDE SEQUENCE</scope>
</reference>
<evidence type="ECO:0000313" key="15">
    <source>
        <dbReference type="EMBL" id="ESO09645.1"/>
    </source>
</evidence>
<comment type="subcellular location">
    <subcellularLocation>
        <location evidence="2">Mitochondrion</location>
    </subcellularLocation>
    <subcellularLocation>
        <location evidence="1">Nucleus</location>
    </subcellularLocation>
</comment>
<evidence type="ECO:0000256" key="1">
    <source>
        <dbReference type="ARBA" id="ARBA00004123"/>
    </source>
</evidence>
<dbReference type="HOGENOM" id="CLU_1410224_0_0_1"/>
<dbReference type="CTD" id="20209296"/>
<comment type="similarity">
    <text evidence="3">Belongs to the mitochondrion-specific ribosomal protein mL64 family.</text>
</comment>
<dbReference type="EMBL" id="KB095946">
    <property type="protein sequence ID" value="ESO09645.1"/>
    <property type="molecule type" value="Genomic_DNA"/>
</dbReference>
<evidence type="ECO:0000256" key="2">
    <source>
        <dbReference type="ARBA" id="ARBA00004173"/>
    </source>
</evidence>
<feature type="region of interest" description="Disordered" evidence="14">
    <location>
        <begin position="172"/>
        <end position="193"/>
    </location>
</feature>
<evidence type="ECO:0000256" key="8">
    <source>
        <dbReference type="ARBA" id="ARBA00023274"/>
    </source>
</evidence>
<evidence type="ECO:0000256" key="5">
    <source>
        <dbReference type="ARBA" id="ARBA00023054"/>
    </source>
</evidence>
<comment type="function">
    <text evidence="13">Acts as a negative regulator of G1 to S cell cycle phase progression by inhibiting cyclin-dependent kinases. Inhibitory effects are additive with GADD45 proteins but also occur in the absence of GADD45 proteins. Acts as a repressor of the orphan nuclear receptor NR4A1 by inhibiting AB domain-mediated transcriptional activity. May be involved in the hormone-mediated regulation of NR4A1 transcriptional activity. May play a role in mitochondrial protein synthesis.</text>
</comment>
<protein>
    <recommendedName>
        <fullName evidence="11">Large ribosomal subunit protein mL64</fullName>
    </recommendedName>
    <alternativeName>
        <fullName evidence="10">39S ribosomal protein L59, mitochondrial</fullName>
    </alternativeName>
    <alternativeName>
        <fullName evidence="12">Growth arrest and DNA damage-inducible proteins-interacting protein 1</fullName>
    </alternativeName>
</protein>
<dbReference type="GO" id="GO:0005840">
    <property type="term" value="C:ribosome"/>
    <property type="evidence" value="ECO:0007669"/>
    <property type="project" value="UniProtKB-KW"/>
</dbReference>
<keyword evidence="5" id="KW-0175">Coiled coil</keyword>
<dbReference type="GeneID" id="20209296"/>
<keyword evidence="17" id="KW-1185">Reference proteome</keyword>
<evidence type="ECO:0000256" key="13">
    <source>
        <dbReference type="ARBA" id="ARBA00060144"/>
    </source>
</evidence>
<accession>T1FKE7</accession>
<dbReference type="InterPro" id="IPR043035">
    <property type="entry name" value="Ribosomal_mL64_sf"/>
</dbReference>
<dbReference type="EMBL" id="AMQM01009102">
    <property type="status" value="NOT_ANNOTATED_CDS"/>
    <property type="molecule type" value="Genomic_DNA"/>
</dbReference>
<dbReference type="FunCoup" id="T1FKE7">
    <property type="interactions" value="426"/>
</dbReference>
<dbReference type="PANTHER" id="PTHR31761">
    <property type="entry name" value="GROWTH ARREST AND DNA DAMAGE-INDUCIBLE PROTEINS-INTERACTING PROTEIN 1 GADD45GIP1"/>
    <property type="match status" value="1"/>
</dbReference>
<name>T1FKE7_HELRO</name>
<gene>
    <name evidence="16" type="primary">20209296</name>
    <name evidence="15" type="ORF">HELRODRAFT_184006</name>
</gene>
<evidence type="ECO:0000256" key="7">
    <source>
        <dbReference type="ARBA" id="ARBA00023242"/>
    </source>
</evidence>
<evidence type="ECO:0000256" key="11">
    <source>
        <dbReference type="ARBA" id="ARBA00035184"/>
    </source>
</evidence>
<evidence type="ECO:0000256" key="9">
    <source>
        <dbReference type="ARBA" id="ARBA00023306"/>
    </source>
</evidence>
<evidence type="ECO:0000313" key="17">
    <source>
        <dbReference type="Proteomes" id="UP000015101"/>
    </source>
</evidence>